<comment type="caution">
    <text evidence="2">The sequence shown here is derived from an EMBL/GenBank/DDBJ whole genome shotgun (WGS) entry which is preliminary data.</text>
</comment>
<name>X1VBV0_9ZZZZ</name>
<evidence type="ECO:0000313" key="2">
    <source>
        <dbReference type="EMBL" id="GAJ14607.1"/>
    </source>
</evidence>
<reference evidence="2" key="1">
    <citation type="journal article" date="2014" name="Front. Microbiol.">
        <title>High frequency of phylogenetically diverse reductive dehalogenase-homologous genes in deep subseafloor sedimentary metagenomes.</title>
        <authorList>
            <person name="Kawai M."/>
            <person name="Futagami T."/>
            <person name="Toyoda A."/>
            <person name="Takaki Y."/>
            <person name="Nishi S."/>
            <person name="Hori S."/>
            <person name="Arai W."/>
            <person name="Tsubouchi T."/>
            <person name="Morono Y."/>
            <person name="Uchiyama I."/>
            <person name="Ito T."/>
            <person name="Fujiyama A."/>
            <person name="Inagaki F."/>
            <person name="Takami H."/>
        </authorList>
    </citation>
    <scope>NUCLEOTIDE SEQUENCE</scope>
    <source>
        <strain evidence="2">Expedition CK06-06</strain>
    </source>
</reference>
<evidence type="ECO:0000256" key="1">
    <source>
        <dbReference type="SAM" id="MobiDB-lite"/>
    </source>
</evidence>
<dbReference type="AlphaFoldDB" id="X1VBV0"/>
<feature type="region of interest" description="Disordered" evidence="1">
    <location>
        <begin position="1"/>
        <end position="37"/>
    </location>
</feature>
<accession>X1VBV0</accession>
<organism evidence="2">
    <name type="scientific">marine sediment metagenome</name>
    <dbReference type="NCBI Taxonomy" id="412755"/>
    <lineage>
        <taxon>unclassified sequences</taxon>
        <taxon>metagenomes</taxon>
        <taxon>ecological metagenomes</taxon>
    </lineage>
</organism>
<proteinExistence type="predicted"/>
<feature type="non-terminal residue" evidence="2">
    <location>
        <position position="123"/>
    </location>
</feature>
<sequence>MALQKDGTVDFGVEADPKDLFGHGNESVDSVEDTGDPEVTPLTELKSIVLSLDWEITDEIMSQFVKEIDKLKDTYRDDEILVSFLGLLDSVGKYIKTHKAKAHPNAGKLLNSAYMSLEKVIVS</sequence>
<protein>
    <submittedName>
        <fullName evidence="2">Uncharacterized protein</fullName>
    </submittedName>
</protein>
<dbReference type="EMBL" id="BARW01027295">
    <property type="protein sequence ID" value="GAJ14607.1"/>
    <property type="molecule type" value="Genomic_DNA"/>
</dbReference>
<gene>
    <name evidence="2" type="ORF">S12H4_44316</name>
</gene>